<evidence type="ECO:0000256" key="1">
    <source>
        <dbReference type="SAM" id="MobiDB-lite"/>
    </source>
</evidence>
<dbReference type="AlphaFoldDB" id="A0A238ZXD7"/>
<evidence type="ECO:0000313" key="3">
    <source>
        <dbReference type="Proteomes" id="UP000198310"/>
    </source>
</evidence>
<dbReference type="EMBL" id="FZNS01000010">
    <property type="protein sequence ID" value="SNR87661.1"/>
    <property type="molecule type" value="Genomic_DNA"/>
</dbReference>
<accession>A0A238ZXD7</accession>
<dbReference type="Proteomes" id="UP000198310">
    <property type="component" value="Unassembled WGS sequence"/>
</dbReference>
<proteinExistence type="predicted"/>
<reference evidence="3" key="1">
    <citation type="submission" date="2017-06" db="EMBL/GenBank/DDBJ databases">
        <authorList>
            <person name="Varghese N."/>
            <person name="Submissions S."/>
        </authorList>
    </citation>
    <scope>NUCLEOTIDE SEQUENCE [LARGE SCALE GENOMIC DNA]</scope>
    <source>
        <strain evidence="3">DSM 28041</strain>
    </source>
</reference>
<name>A0A238ZXD7_9BACT</name>
<evidence type="ECO:0000313" key="2">
    <source>
        <dbReference type="EMBL" id="SNR87661.1"/>
    </source>
</evidence>
<dbReference type="RefSeq" id="WP_179225562.1">
    <property type="nucleotide sequence ID" value="NZ_FZNS01000010.1"/>
</dbReference>
<organism evidence="2 3">
    <name type="scientific">Hymenobacter mucosus</name>
    <dbReference type="NCBI Taxonomy" id="1411120"/>
    <lineage>
        <taxon>Bacteria</taxon>
        <taxon>Pseudomonadati</taxon>
        <taxon>Bacteroidota</taxon>
        <taxon>Cytophagia</taxon>
        <taxon>Cytophagales</taxon>
        <taxon>Hymenobacteraceae</taxon>
        <taxon>Hymenobacter</taxon>
    </lineage>
</organism>
<gene>
    <name evidence="2" type="ORF">SAMN06269173_11032</name>
</gene>
<sequence>MYDEIADTPLAENMEQDGDLYGNFDPVGEMDNEYHEGYSSDADDFESAALAADQEY</sequence>
<protein>
    <submittedName>
        <fullName evidence="2">Uncharacterized protein</fullName>
    </submittedName>
</protein>
<feature type="region of interest" description="Disordered" evidence="1">
    <location>
        <begin position="1"/>
        <end position="20"/>
    </location>
</feature>
<keyword evidence="3" id="KW-1185">Reference proteome</keyword>